<dbReference type="InterPro" id="IPR052162">
    <property type="entry name" value="Sensor_kinase/Photoreceptor"/>
</dbReference>
<dbReference type="InterPro" id="IPR036890">
    <property type="entry name" value="HATPase_C_sf"/>
</dbReference>
<dbReference type="SUPFAM" id="SSF55785">
    <property type="entry name" value="PYP-like sensor domain (PAS domain)"/>
    <property type="match status" value="6"/>
</dbReference>
<dbReference type="InterPro" id="IPR000700">
    <property type="entry name" value="PAS-assoc_C"/>
</dbReference>
<dbReference type="PROSITE" id="PS50113">
    <property type="entry name" value="PAC"/>
    <property type="match status" value="5"/>
</dbReference>
<evidence type="ECO:0000256" key="6">
    <source>
        <dbReference type="SAM" id="Coils"/>
    </source>
</evidence>
<dbReference type="CDD" id="cd00082">
    <property type="entry name" value="HisKA"/>
    <property type="match status" value="1"/>
</dbReference>
<dbReference type="Gene3D" id="1.10.287.130">
    <property type="match status" value="1"/>
</dbReference>
<evidence type="ECO:0000256" key="3">
    <source>
        <dbReference type="ARBA" id="ARBA00022553"/>
    </source>
</evidence>
<dbReference type="SMART" id="SM00086">
    <property type="entry name" value="PAC"/>
    <property type="match status" value="4"/>
</dbReference>
<gene>
    <name evidence="10" type="ORF">MBAV_006060</name>
</gene>
<dbReference type="InterPro" id="IPR004358">
    <property type="entry name" value="Sig_transdc_His_kin-like_C"/>
</dbReference>
<dbReference type="Gene3D" id="3.30.565.10">
    <property type="entry name" value="Histidine kinase-like ATPase, C-terminal domain"/>
    <property type="match status" value="1"/>
</dbReference>
<dbReference type="InterPro" id="IPR036097">
    <property type="entry name" value="HisK_dim/P_sf"/>
</dbReference>
<evidence type="ECO:0000256" key="5">
    <source>
        <dbReference type="ARBA" id="ARBA00022777"/>
    </source>
</evidence>
<evidence type="ECO:0000259" key="7">
    <source>
        <dbReference type="PROSITE" id="PS50109"/>
    </source>
</evidence>
<feature type="domain" description="PAC" evidence="9">
    <location>
        <begin position="307"/>
        <end position="357"/>
    </location>
</feature>
<dbReference type="InterPro" id="IPR001610">
    <property type="entry name" value="PAC"/>
</dbReference>
<protein>
    <recommendedName>
        <fullName evidence="2">histidine kinase</fullName>
        <ecNumber evidence="2">2.7.13.3</ecNumber>
    </recommendedName>
</protein>
<dbReference type="Pfam" id="PF08448">
    <property type="entry name" value="PAS_4"/>
    <property type="match status" value="3"/>
</dbReference>
<evidence type="ECO:0000313" key="11">
    <source>
        <dbReference type="Proteomes" id="UP000033423"/>
    </source>
</evidence>
<keyword evidence="11" id="KW-1185">Reference proteome</keyword>
<feature type="domain" description="PAS" evidence="8">
    <location>
        <begin position="605"/>
        <end position="660"/>
    </location>
</feature>
<dbReference type="PROSITE" id="PS50109">
    <property type="entry name" value="HIS_KIN"/>
    <property type="match status" value="1"/>
</dbReference>
<feature type="domain" description="PAS" evidence="8">
    <location>
        <begin position="729"/>
        <end position="781"/>
    </location>
</feature>
<dbReference type="Pfam" id="PF00989">
    <property type="entry name" value="PAS"/>
    <property type="match status" value="1"/>
</dbReference>
<evidence type="ECO:0000259" key="8">
    <source>
        <dbReference type="PROSITE" id="PS50112"/>
    </source>
</evidence>
<dbReference type="Pfam" id="PF10114">
    <property type="entry name" value="PocR"/>
    <property type="match status" value="1"/>
</dbReference>
<dbReference type="SMART" id="SM00387">
    <property type="entry name" value="HATPase_c"/>
    <property type="match status" value="1"/>
</dbReference>
<dbReference type="InterPro" id="IPR003594">
    <property type="entry name" value="HATPase_dom"/>
</dbReference>
<feature type="coiled-coil region" evidence="6">
    <location>
        <begin position="463"/>
        <end position="490"/>
    </location>
</feature>
<feature type="domain" description="PAS" evidence="8">
    <location>
        <begin position="480"/>
        <end position="550"/>
    </location>
</feature>
<dbReference type="InterPro" id="IPR018771">
    <property type="entry name" value="PocR_dom"/>
</dbReference>
<comment type="caution">
    <text evidence="10">The sequence shown here is derived from an EMBL/GenBank/DDBJ whole genome shotgun (WGS) entry which is preliminary data.</text>
</comment>
<evidence type="ECO:0000259" key="9">
    <source>
        <dbReference type="PROSITE" id="PS50113"/>
    </source>
</evidence>
<comment type="catalytic activity">
    <reaction evidence="1">
        <text>ATP + protein L-histidine = ADP + protein N-phospho-L-histidine.</text>
        <dbReference type="EC" id="2.7.13.3"/>
    </reaction>
</comment>
<dbReference type="SUPFAM" id="SSF47384">
    <property type="entry name" value="Homodimeric domain of signal transducing histidine kinase"/>
    <property type="match status" value="1"/>
</dbReference>
<dbReference type="EMBL" id="LACI01002576">
    <property type="protein sequence ID" value="KJU81743.1"/>
    <property type="molecule type" value="Genomic_DNA"/>
</dbReference>
<feature type="coiled-coil region" evidence="6">
    <location>
        <begin position="190"/>
        <end position="232"/>
    </location>
</feature>
<dbReference type="InterPro" id="IPR013656">
    <property type="entry name" value="PAS_4"/>
</dbReference>
<dbReference type="Proteomes" id="UP000033423">
    <property type="component" value="Unassembled WGS sequence"/>
</dbReference>
<dbReference type="InterPro" id="IPR013655">
    <property type="entry name" value="PAS_fold_3"/>
</dbReference>
<evidence type="ECO:0000256" key="1">
    <source>
        <dbReference type="ARBA" id="ARBA00000085"/>
    </source>
</evidence>
<dbReference type="Gene3D" id="3.30.450.20">
    <property type="entry name" value="PAS domain"/>
    <property type="match status" value="6"/>
</dbReference>
<dbReference type="InterPro" id="IPR035965">
    <property type="entry name" value="PAS-like_dom_sf"/>
</dbReference>
<sequence>MCHNINMSERDVSLKQAVGEGQLKDIQDSYMQYLDSSASIYEVNGDYATSLFTSTWCDFLNQASMKLCGNVSEEEALKSGKWTCHEDCWATSLKSMTDKRPVEMECSGGITIYAAPIIADDMVIGSNNAGISNPPTDEGKIKEIADRYKVSPEELSAIATQYTPRPEYVFNASRRHIVIAANTIANIFLRNQEKEELRTYKTHLEEFVKERTDRLQIEIDEQKRLSKKLLENEERFTLLTNNISEAFWIANLDTSKTLYISPAYETIWGRTCNSLYDNPRSFIDAIHPQDRESVIATLEIKKKRMPFSHEYRIIRPDGSIRWISDRGFPNATGDLALYVGVARDITEQKDMEQSLAEEKNKLQSIVDAMEDGLTIRDLEYNITYQSEINKSIFGDRLGDKCYRVFEGSDEVCEKCPVDMSYKDGRSHVSERRVKMPFGSFAYFENTANPIKDTSGKIVSCVEISSNITKRKLLENKLNEAKEQLQAIIDNTTAVIFLKDINGRYIFINCQYEELFHITKNDVIGKTDYDIFPEDLADKFRENDKAVLNEMKTIEFEELVPHDDGLHTYISIKFILFDAYGNPYGVCGIATDITTYKRLNESLKLSSLYNRSLLEASLDPLVTITLDGKIGDVNSSTEAVTGYSREELIGTDFSRYFTEPDVARIGYQAVFEYGRVQDYELSVRHRKGHVTPVLYNASVYRDETGKVIGVFAAARDITKLKIKELSLIQARNEWERTFNTIPDLIMILDTNHRIIKMNETMVKKLEITAEEAIGKACYEIFHSTEKPLDNCPHEQLLTDGLEHTIEAYDGRLNAYFMVTTTPLHNPDGKLYGSIHLARDISSIRHIQDQLFAENEKNKAMLKAIGDGVTIQNTDYRITYQNQMLIDIFGDRVGEYCYKAYENNDQICYDCPVERVFKDGNVHTSVRHVVKSDGKSAYFHNVSSPIRDVSGNIVAAIEIARDVTRQKEAEEELKLKTYTLGRLNENLEALVKSKVDELRRSEQLLIQQSKMAAMGEMIGAIAHQWKQPLNAIGLLIQDLKDANEFGELDDKYLNNAVADIMKQLDFMAKTIDEFRNFFKPSKTKETFNLIGLSLDVFSMLSPQLKINSISHRITCHIHNKTFTDYATAVICADTTVLTTYKNQLAHVLLNLINNAKDAIVERKDRGLLTTEGMISVDCYKDDRTLRLEISDNGGGIAEDIFDKVFEPYFSTKGDKGTGIGLYMSKVIIEESLGGKISARMIEGGCVFILEFIV</sequence>
<feature type="domain" description="PAC" evidence="9">
    <location>
        <begin position="676"/>
        <end position="728"/>
    </location>
</feature>
<feature type="domain" description="PAC" evidence="9">
    <location>
        <begin position="798"/>
        <end position="851"/>
    </location>
</feature>
<dbReference type="GO" id="GO:0006355">
    <property type="term" value="P:regulation of DNA-templated transcription"/>
    <property type="evidence" value="ECO:0007669"/>
    <property type="project" value="InterPro"/>
</dbReference>
<proteinExistence type="predicted"/>
<dbReference type="NCBIfam" id="TIGR00229">
    <property type="entry name" value="sensory_box"/>
    <property type="match status" value="5"/>
</dbReference>
<evidence type="ECO:0000256" key="2">
    <source>
        <dbReference type="ARBA" id="ARBA00012438"/>
    </source>
</evidence>
<dbReference type="InterPro" id="IPR013767">
    <property type="entry name" value="PAS_fold"/>
</dbReference>
<dbReference type="PRINTS" id="PR00344">
    <property type="entry name" value="BCTRLSENSOR"/>
</dbReference>
<dbReference type="EC" id="2.7.13.3" evidence="2"/>
<name>A0A0F3GM20_9BACT</name>
<evidence type="ECO:0000313" key="10">
    <source>
        <dbReference type="EMBL" id="KJU81743.1"/>
    </source>
</evidence>
<feature type="domain" description="PAC" evidence="9">
    <location>
        <begin position="921"/>
        <end position="973"/>
    </location>
</feature>
<dbReference type="CDD" id="cd00130">
    <property type="entry name" value="PAS"/>
    <property type="match status" value="4"/>
</dbReference>
<accession>A0A0F3GM20</accession>
<dbReference type="AlphaFoldDB" id="A0A0F3GM20"/>
<dbReference type="InterPro" id="IPR003661">
    <property type="entry name" value="HisK_dim/P_dom"/>
</dbReference>
<dbReference type="InterPro" id="IPR000014">
    <property type="entry name" value="PAS"/>
</dbReference>
<feature type="domain" description="Histidine kinase" evidence="7">
    <location>
        <begin position="1018"/>
        <end position="1251"/>
    </location>
</feature>
<dbReference type="PROSITE" id="PS50112">
    <property type="entry name" value="PAS"/>
    <property type="match status" value="4"/>
</dbReference>
<dbReference type="Pfam" id="PF02518">
    <property type="entry name" value="HATPase_c"/>
    <property type="match status" value="1"/>
</dbReference>
<dbReference type="GO" id="GO:0000155">
    <property type="term" value="F:phosphorelay sensor kinase activity"/>
    <property type="evidence" value="ECO:0007669"/>
    <property type="project" value="InterPro"/>
</dbReference>
<dbReference type="PANTHER" id="PTHR43304">
    <property type="entry name" value="PHYTOCHROME-LIKE PROTEIN CPH1"/>
    <property type="match status" value="1"/>
</dbReference>
<dbReference type="PANTHER" id="PTHR43304:SF1">
    <property type="entry name" value="PAC DOMAIN-CONTAINING PROTEIN"/>
    <property type="match status" value="1"/>
</dbReference>
<dbReference type="InterPro" id="IPR005467">
    <property type="entry name" value="His_kinase_dom"/>
</dbReference>
<dbReference type="Pfam" id="PF08447">
    <property type="entry name" value="PAS_3"/>
    <property type="match status" value="1"/>
</dbReference>
<dbReference type="PATRIC" id="fig|29290.4.peg.8023"/>
<dbReference type="SUPFAM" id="SSF55874">
    <property type="entry name" value="ATPase domain of HSP90 chaperone/DNA topoisomerase II/histidine kinase"/>
    <property type="match status" value="1"/>
</dbReference>
<evidence type="ECO:0000256" key="4">
    <source>
        <dbReference type="ARBA" id="ARBA00022679"/>
    </source>
</evidence>
<keyword evidence="6" id="KW-0175">Coiled coil</keyword>
<organism evidence="10 11">
    <name type="scientific">Candidatus Magnetobacterium bavaricum</name>
    <dbReference type="NCBI Taxonomy" id="29290"/>
    <lineage>
        <taxon>Bacteria</taxon>
        <taxon>Pseudomonadati</taxon>
        <taxon>Nitrospirota</taxon>
        <taxon>Thermodesulfovibrionia</taxon>
        <taxon>Thermodesulfovibrionales</taxon>
        <taxon>Candidatus Magnetobacteriaceae</taxon>
        <taxon>Candidatus Magnetobacterium</taxon>
    </lineage>
</organism>
<feature type="domain" description="PAC" evidence="9">
    <location>
        <begin position="427"/>
        <end position="479"/>
    </location>
</feature>
<keyword evidence="4" id="KW-0808">Transferase</keyword>
<reference evidence="10 11" key="1">
    <citation type="submission" date="2015-02" db="EMBL/GenBank/DDBJ databases">
        <title>Single-cell genomics of uncultivated deep-branching MTB reveals a conserved set of magnetosome genes.</title>
        <authorList>
            <person name="Kolinko S."/>
            <person name="Richter M."/>
            <person name="Glockner F.O."/>
            <person name="Brachmann A."/>
            <person name="Schuler D."/>
        </authorList>
    </citation>
    <scope>NUCLEOTIDE SEQUENCE [LARGE SCALE GENOMIC DNA]</scope>
    <source>
        <strain evidence="10">TM-1</strain>
    </source>
</reference>
<dbReference type="SMART" id="SM00091">
    <property type="entry name" value="PAS"/>
    <property type="match status" value="5"/>
</dbReference>
<keyword evidence="3" id="KW-0597">Phosphoprotein</keyword>
<feature type="domain" description="PAS" evidence="8">
    <location>
        <begin position="232"/>
        <end position="299"/>
    </location>
</feature>
<keyword evidence="5 10" id="KW-0418">Kinase</keyword>